<dbReference type="SUPFAM" id="SSF102215">
    <property type="entry name" value="Creatininase"/>
    <property type="match status" value="1"/>
</dbReference>
<dbReference type="EMBL" id="UINC01089244">
    <property type="protein sequence ID" value="SVC40172.1"/>
    <property type="molecule type" value="Genomic_DNA"/>
</dbReference>
<reference evidence="5" key="1">
    <citation type="submission" date="2018-05" db="EMBL/GenBank/DDBJ databases">
        <authorList>
            <person name="Lanie J.A."/>
            <person name="Ng W.-L."/>
            <person name="Kazmierczak K.M."/>
            <person name="Andrzejewski T.M."/>
            <person name="Davidsen T.M."/>
            <person name="Wayne K.J."/>
            <person name="Tettelin H."/>
            <person name="Glass J.I."/>
            <person name="Rusch D."/>
            <person name="Podicherti R."/>
            <person name="Tsui H.-C.T."/>
            <person name="Winkler M.E."/>
        </authorList>
    </citation>
    <scope>NUCLEOTIDE SEQUENCE</scope>
</reference>
<dbReference type="GO" id="GO:0009231">
    <property type="term" value="P:riboflavin biosynthetic process"/>
    <property type="evidence" value="ECO:0007669"/>
    <property type="project" value="TreeGrafter"/>
</dbReference>
<dbReference type="Gene3D" id="3.40.50.10310">
    <property type="entry name" value="Creatininase"/>
    <property type="match status" value="1"/>
</dbReference>
<comment type="cofactor">
    <cofactor evidence="1">
        <name>Zn(2+)</name>
        <dbReference type="ChEBI" id="CHEBI:29105"/>
    </cofactor>
</comment>
<evidence type="ECO:0000256" key="3">
    <source>
        <dbReference type="ARBA" id="ARBA00022801"/>
    </source>
</evidence>
<name>A0A382LYM1_9ZZZZ</name>
<evidence type="ECO:0000256" key="4">
    <source>
        <dbReference type="ARBA" id="ARBA00022833"/>
    </source>
</evidence>
<dbReference type="AlphaFoldDB" id="A0A382LYM1"/>
<proteinExistence type="predicted"/>
<keyword evidence="3" id="KW-0378">Hydrolase</keyword>
<dbReference type="InterPro" id="IPR003785">
    <property type="entry name" value="Creatininase/forma_Hydrolase"/>
</dbReference>
<evidence type="ECO:0000256" key="2">
    <source>
        <dbReference type="ARBA" id="ARBA00022723"/>
    </source>
</evidence>
<dbReference type="PANTHER" id="PTHR35005">
    <property type="entry name" value="3-DEHYDRO-SCYLLO-INOSOSE HYDROLASE"/>
    <property type="match status" value="1"/>
</dbReference>
<dbReference type="InterPro" id="IPR024087">
    <property type="entry name" value="Creatininase-like_sf"/>
</dbReference>
<dbReference type="GO" id="GO:0016811">
    <property type="term" value="F:hydrolase activity, acting on carbon-nitrogen (but not peptide) bonds, in linear amides"/>
    <property type="evidence" value="ECO:0007669"/>
    <property type="project" value="TreeGrafter"/>
</dbReference>
<dbReference type="Pfam" id="PF02633">
    <property type="entry name" value="Creatininase"/>
    <property type="match status" value="1"/>
</dbReference>
<dbReference type="PANTHER" id="PTHR35005:SF1">
    <property type="entry name" value="2-AMINO-5-FORMYLAMINO-6-RIBOSYLAMINOPYRIMIDIN-4(3H)-ONE 5'-MONOPHOSPHATE DEFORMYLASE"/>
    <property type="match status" value="1"/>
</dbReference>
<sequence>MHLKLMRPHQLHEAVERGDPLLVPAGCIETHGPHMAIGHDTIIVEEICERVAKRIAVVIAPPFDFGNTGYALGGPSDGTIDPDYEGLGRFVKSILRNFLEMGFKRIYVPIMHQGMEAPLALTFKQAAAELSFEMVLEAGHPRGWWADTELSRTAQQFGRIQVLPMILPESSPPAGGDHAGYNETSFLLATRPELVDQAKLDDNAPWYCRQGEEKNSWNANIGHGKRMVEAVVDAWVGLLTD</sequence>
<evidence type="ECO:0000256" key="1">
    <source>
        <dbReference type="ARBA" id="ARBA00001947"/>
    </source>
</evidence>
<dbReference type="GO" id="GO:0046872">
    <property type="term" value="F:metal ion binding"/>
    <property type="evidence" value="ECO:0007669"/>
    <property type="project" value="UniProtKB-KW"/>
</dbReference>
<protein>
    <recommendedName>
        <fullName evidence="6">Creatininase family protein</fullName>
    </recommendedName>
</protein>
<accession>A0A382LYM1</accession>
<evidence type="ECO:0000313" key="5">
    <source>
        <dbReference type="EMBL" id="SVC40172.1"/>
    </source>
</evidence>
<keyword evidence="4" id="KW-0862">Zinc</keyword>
<gene>
    <name evidence="5" type="ORF">METZ01_LOCUS293026</name>
</gene>
<evidence type="ECO:0008006" key="6">
    <source>
        <dbReference type="Google" id="ProtNLM"/>
    </source>
</evidence>
<organism evidence="5">
    <name type="scientific">marine metagenome</name>
    <dbReference type="NCBI Taxonomy" id="408172"/>
    <lineage>
        <taxon>unclassified sequences</taxon>
        <taxon>metagenomes</taxon>
        <taxon>ecological metagenomes</taxon>
    </lineage>
</organism>
<keyword evidence="2" id="KW-0479">Metal-binding</keyword>